<sequence length="142" mass="14779">MTLPAVRVMRFPSSSSGCGSRCRALAILIAGGPATRRPAGGGVAALQRLSVRTIPSDHGARAADAAARVPRGGGTLRGERVPLCDFPLGHHRETAGCGILAITFVHFPGRYGTGRLRRGARGPCVRAGAVVCGTAQHRYRVE</sequence>
<keyword evidence="2" id="KW-1185">Reference proteome</keyword>
<reference evidence="2" key="1">
    <citation type="journal article" date="2019" name="Int. J. Syst. Evol. Microbiol.">
        <title>The Global Catalogue of Microorganisms (GCM) 10K type strain sequencing project: providing services to taxonomists for standard genome sequencing and annotation.</title>
        <authorList>
            <consortium name="The Broad Institute Genomics Platform"/>
            <consortium name="The Broad Institute Genome Sequencing Center for Infectious Disease"/>
            <person name="Wu L."/>
            <person name="Ma J."/>
        </authorList>
    </citation>
    <scope>NUCLEOTIDE SEQUENCE [LARGE SCALE GENOMIC DNA]</scope>
    <source>
        <strain evidence="2">JCM 9091</strain>
    </source>
</reference>
<accession>A0ABP6L6W8</accession>
<comment type="caution">
    <text evidence="1">The sequence shown here is derived from an EMBL/GenBank/DDBJ whole genome shotgun (WGS) entry which is preliminary data.</text>
</comment>
<protein>
    <submittedName>
        <fullName evidence="1">Uncharacterized protein</fullName>
    </submittedName>
</protein>
<evidence type="ECO:0000313" key="1">
    <source>
        <dbReference type="EMBL" id="GAA3032561.1"/>
    </source>
</evidence>
<dbReference type="EMBL" id="BAAAUF010000010">
    <property type="protein sequence ID" value="GAA3032561.1"/>
    <property type="molecule type" value="Genomic_DNA"/>
</dbReference>
<dbReference type="Proteomes" id="UP001501532">
    <property type="component" value="Unassembled WGS sequence"/>
</dbReference>
<organism evidence="1 2">
    <name type="scientific">Streptomyces glomeratus</name>
    <dbReference type="NCBI Taxonomy" id="284452"/>
    <lineage>
        <taxon>Bacteria</taxon>
        <taxon>Bacillati</taxon>
        <taxon>Actinomycetota</taxon>
        <taxon>Actinomycetes</taxon>
        <taxon>Kitasatosporales</taxon>
        <taxon>Streptomycetaceae</taxon>
        <taxon>Streptomyces</taxon>
    </lineage>
</organism>
<proteinExistence type="predicted"/>
<gene>
    <name evidence="1" type="ORF">GCM10010448_13250</name>
</gene>
<name>A0ABP6L6W8_9ACTN</name>
<evidence type="ECO:0000313" key="2">
    <source>
        <dbReference type="Proteomes" id="UP001501532"/>
    </source>
</evidence>